<dbReference type="Pfam" id="PF00689">
    <property type="entry name" value="Cation_ATPase_C"/>
    <property type="match status" value="1"/>
</dbReference>
<keyword evidence="2" id="KW-1003">Cell membrane</keyword>
<dbReference type="GO" id="GO:0015444">
    <property type="term" value="F:P-type magnesium transporter activity"/>
    <property type="evidence" value="ECO:0007669"/>
    <property type="project" value="InterPro"/>
</dbReference>
<keyword evidence="7" id="KW-0460">Magnesium</keyword>
<dbReference type="InterPro" id="IPR023214">
    <property type="entry name" value="HAD_sf"/>
</dbReference>
<keyword evidence="4 11" id="KW-0812">Transmembrane</keyword>
<feature type="transmembrane region" description="Helical" evidence="11">
    <location>
        <begin position="189"/>
        <end position="207"/>
    </location>
</feature>
<dbReference type="SUPFAM" id="SSF56784">
    <property type="entry name" value="HAD-like"/>
    <property type="match status" value="1"/>
</dbReference>
<feature type="domain" description="Cation-transporting P-type ATPase C-terminal" evidence="13">
    <location>
        <begin position="661"/>
        <end position="796"/>
    </location>
</feature>
<proteinExistence type="predicted"/>
<keyword evidence="6" id="KW-0067">ATP-binding</keyword>
<sequence>MFINQFKNPITLILLFAASLSFFLQDTTNSIIILLIILFSTILGFWQEKSAGDAVNELLNLIKVKTTVLRDGKKEEIFVEEVVMGDIVFLSAGDIIPADGLIIEEDELFVDEATFTGETFPVEKKICVLDKDTPLNKRINSVFMGSHVVSGTGTVLIISTGKNTELGYISEKLSSKTPLTDFEIGIKRFGALLMEITLIMVIFLFAVNVLLNKPFFDSLLFTLALAVGLTPQLLPAIISVNLAKGAKQMAKKKVIVKRLNSIENFGNMTVMCSDKTGTLTEGKVEVDNTLDYLGNNSEMVLKLAKINATLQQGFKNLIDNAISSIELKNFEEYVRVDEIPYDFIRKRLSLLVRLKSEKNINNIINTNTNDFNNNLSNNLNNKFSNSLNSTDNIDNKNIFEKSNILITKGAVIEILSICSHAVDNEGKVVDISTVIDQINALYNKLSSEGFRTLAVAYRDFGSTSVINRNDESQMIFTGFISLFDPPKDGIKDNISDLNNLEVEIKVITGDNALIAKNMAKKVGMNNNEVLTGSDIQNMSDAAFVHNVSKYSVFAEIEPNQKERIILALKSIGKVVGYMGDGINDVSAIHSADVGLSVNTAVDVAKEAADMVLLDKDLEVLIEGIKEGRRTFANTQKYIFMATSANFGNMFSMAGASIFLPFLPLLPKQVLLTNLMTNIPSMALPSDNVDDEWIKHPRGWDLSFIKKFMIVFGILSSVFDYITFGVLIFLFKASEVEFQTGWFIESVVSATLIVLVIRTRKSFTKSKPSKYLAFFSISIALFVMILPYIPFASILGLNLCL</sequence>
<dbReference type="Gene3D" id="1.20.1110.10">
    <property type="entry name" value="Calcium-transporting ATPase, transmembrane domain"/>
    <property type="match status" value="2"/>
</dbReference>
<dbReference type="Proteomes" id="UP000191661">
    <property type="component" value="Unassembled WGS sequence"/>
</dbReference>
<dbReference type="InterPro" id="IPR008250">
    <property type="entry name" value="ATPase_P-typ_transduc_dom_A_sf"/>
</dbReference>
<dbReference type="SFLD" id="SFLDF00027">
    <property type="entry name" value="p-type_atpase"/>
    <property type="match status" value="1"/>
</dbReference>
<dbReference type="InterPro" id="IPR059000">
    <property type="entry name" value="ATPase_P-type_domA"/>
</dbReference>
<feature type="transmembrane region" description="Helical" evidence="11">
    <location>
        <begin position="741"/>
        <end position="758"/>
    </location>
</feature>
<dbReference type="Gene3D" id="3.40.1110.10">
    <property type="entry name" value="Calcium-transporting ATPase, cytoplasmic domain N"/>
    <property type="match status" value="2"/>
</dbReference>
<organism evidence="14 15">
    <name type="scientific">Methanobrevibacter arboriphilus JCM 13429 = DSM 1125</name>
    <dbReference type="NCBI Taxonomy" id="1300164"/>
    <lineage>
        <taxon>Archaea</taxon>
        <taxon>Methanobacteriati</taxon>
        <taxon>Methanobacteriota</taxon>
        <taxon>Methanomada group</taxon>
        <taxon>Methanobacteria</taxon>
        <taxon>Methanobacteriales</taxon>
        <taxon>Methanobacteriaceae</taxon>
        <taxon>Methanobrevibacter</taxon>
    </lineage>
</organism>
<dbReference type="InterPro" id="IPR044492">
    <property type="entry name" value="P_typ_ATPase_HD_dom"/>
</dbReference>
<evidence type="ECO:0000256" key="3">
    <source>
        <dbReference type="ARBA" id="ARBA00022553"/>
    </source>
</evidence>
<keyword evidence="10 11" id="KW-0472">Membrane</keyword>
<dbReference type="GO" id="GO:0005886">
    <property type="term" value="C:plasma membrane"/>
    <property type="evidence" value="ECO:0007669"/>
    <property type="project" value="UniProtKB-SubCell"/>
</dbReference>
<feature type="transmembrane region" description="Helical" evidence="11">
    <location>
        <begin position="30"/>
        <end position="46"/>
    </location>
</feature>
<comment type="caution">
    <text evidence="14">The sequence shown here is derived from an EMBL/GenBank/DDBJ whole genome shotgun (WGS) entry which is preliminary data.</text>
</comment>
<name>A0A1V6N182_METAZ</name>
<evidence type="ECO:0000313" key="15">
    <source>
        <dbReference type="Proteomes" id="UP000191661"/>
    </source>
</evidence>
<dbReference type="Pfam" id="PF13246">
    <property type="entry name" value="Cation_ATPase"/>
    <property type="match status" value="1"/>
</dbReference>
<dbReference type="InterPro" id="IPR006415">
    <property type="entry name" value="P-type_ATPase_IIIB"/>
</dbReference>
<feature type="transmembrane region" description="Helical" evidence="11">
    <location>
        <begin position="219"/>
        <end position="243"/>
    </location>
</feature>
<evidence type="ECO:0000313" key="14">
    <source>
        <dbReference type="EMBL" id="OQD58362.1"/>
    </source>
</evidence>
<evidence type="ECO:0000256" key="10">
    <source>
        <dbReference type="ARBA" id="ARBA00023136"/>
    </source>
</evidence>
<protein>
    <submittedName>
        <fullName evidence="14">Cation-transporting ATPase</fullName>
    </submittedName>
</protein>
<dbReference type="Gene3D" id="3.40.50.1000">
    <property type="entry name" value="HAD superfamily/HAD-like"/>
    <property type="match status" value="2"/>
</dbReference>
<evidence type="ECO:0000259" key="13">
    <source>
        <dbReference type="Pfam" id="PF00689"/>
    </source>
</evidence>
<comment type="subcellular location">
    <subcellularLocation>
        <location evidence="1">Cell membrane</location>
        <topology evidence="1">Multi-pass membrane protein</topology>
    </subcellularLocation>
</comment>
<evidence type="ECO:0000256" key="9">
    <source>
        <dbReference type="ARBA" id="ARBA00022989"/>
    </source>
</evidence>
<evidence type="ECO:0000256" key="2">
    <source>
        <dbReference type="ARBA" id="ARBA00022475"/>
    </source>
</evidence>
<dbReference type="SFLD" id="SFLDG00002">
    <property type="entry name" value="C1.7:_P-type_atpase_like"/>
    <property type="match status" value="1"/>
</dbReference>
<keyword evidence="5" id="KW-0547">Nucleotide-binding</keyword>
<feature type="transmembrane region" description="Helical" evidence="11">
    <location>
        <begin position="707"/>
        <end position="729"/>
    </location>
</feature>
<dbReference type="OrthoDB" id="8588at2157"/>
<evidence type="ECO:0000256" key="8">
    <source>
        <dbReference type="ARBA" id="ARBA00022967"/>
    </source>
</evidence>
<accession>A0A1V6N182</accession>
<dbReference type="InterPro" id="IPR023299">
    <property type="entry name" value="ATPase_P-typ_cyto_dom_N"/>
</dbReference>
<evidence type="ECO:0000256" key="4">
    <source>
        <dbReference type="ARBA" id="ARBA00022692"/>
    </source>
</evidence>
<dbReference type="PROSITE" id="PS00154">
    <property type="entry name" value="ATPASE_E1_E2"/>
    <property type="match status" value="1"/>
</dbReference>
<evidence type="ECO:0000256" key="6">
    <source>
        <dbReference type="ARBA" id="ARBA00022840"/>
    </source>
</evidence>
<dbReference type="SFLD" id="SFLDS00003">
    <property type="entry name" value="Haloacid_Dehalogenase"/>
    <property type="match status" value="1"/>
</dbReference>
<feature type="domain" description="P-type ATPase A" evidence="12">
    <location>
        <begin position="61"/>
        <end position="172"/>
    </location>
</feature>
<keyword evidence="8" id="KW-1278">Translocase</keyword>
<dbReference type="AlphaFoldDB" id="A0A1V6N182"/>
<evidence type="ECO:0000256" key="11">
    <source>
        <dbReference type="SAM" id="Phobius"/>
    </source>
</evidence>
<keyword evidence="9 11" id="KW-1133">Transmembrane helix</keyword>
<dbReference type="GO" id="GO:0016887">
    <property type="term" value="F:ATP hydrolysis activity"/>
    <property type="evidence" value="ECO:0007669"/>
    <property type="project" value="InterPro"/>
</dbReference>
<evidence type="ECO:0000256" key="5">
    <source>
        <dbReference type="ARBA" id="ARBA00022741"/>
    </source>
</evidence>
<dbReference type="Gene3D" id="2.70.150.10">
    <property type="entry name" value="Calcium-transporting ATPase, cytoplasmic transduction domain A"/>
    <property type="match status" value="1"/>
</dbReference>
<dbReference type="GO" id="GO:0005524">
    <property type="term" value="F:ATP binding"/>
    <property type="evidence" value="ECO:0007669"/>
    <property type="project" value="UniProtKB-KW"/>
</dbReference>
<reference evidence="14 15" key="1">
    <citation type="submission" date="2014-12" db="EMBL/GenBank/DDBJ databases">
        <title>Genome sequence of Methanobrevibacter arboriphilicus DH1, DSM1125.</title>
        <authorList>
            <person name="Poehlein A."/>
            <person name="Thauer R.K."/>
            <person name="Seedorf H."/>
            <person name="Daniel R."/>
        </authorList>
    </citation>
    <scope>NUCLEOTIDE SEQUENCE [LARGE SCALE GENOMIC DNA]</scope>
    <source>
        <strain evidence="14 15">DH1</strain>
    </source>
</reference>
<dbReference type="InterPro" id="IPR018303">
    <property type="entry name" value="ATPase_P-typ_P_site"/>
</dbReference>
<dbReference type="PRINTS" id="PR01836">
    <property type="entry name" value="MGATPASE"/>
</dbReference>
<dbReference type="InterPro" id="IPR023298">
    <property type="entry name" value="ATPase_P-typ_TM_dom_sf"/>
</dbReference>
<dbReference type="Pfam" id="PF00122">
    <property type="entry name" value="E1-E2_ATPase"/>
    <property type="match status" value="1"/>
</dbReference>
<evidence type="ECO:0000256" key="1">
    <source>
        <dbReference type="ARBA" id="ARBA00004651"/>
    </source>
</evidence>
<evidence type="ECO:0000259" key="12">
    <source>
        <dbReference type="Pfam" id="PF00122"/>
    </source>
</evidence>
<dbReference type="SUPFAM" id="SSF81653">
    <property type="entry name" value="Calcium ATPase, transduction domain A"/>
    <property type="match status" value="1"/>
</dbReference>
<dbReference type="SUPFAM" id="SSF81665">
    <property type="entry name" value="Calcium ATPase, transmembrane domain M"/>
    <property type="match status" value="1"/>
</dbReference>
<dbReference type="PANTHER" id="PTHR42861">
    <property type="entry name" value="CALCIUM-TRANSPORTING ATPASE"/>
    <property type="match status" value="1"/>
</dbReference>
<gene>
    <name evidence="14" type="ORF">MBBAR_17c00020</name>
</gene>
<feature type="transmembrane region" description="Helical" evidence="11">
    <location>
        <begin position="770"/>
        <end position="788"/>
    </location>
</feature>
<dbReference type="InterPro" id="IPR036412">
    <property type="entry name" value="HAD-like_sf"/>
</dbReference>
<dbReference type="InterPro" id="IPR006068">
    <property type="entry name" value="ATPase_P-typ_cation-transptr_C"/>
</dbReference>
<dbReference type="EMBL" id="JXMW01000017">
    <property type="protein sequence ID" value="OQD58362.1"/>
    <property type="molecule type" value="Genomic_DNA"/>
</dbReference>
<keyword evidence="3" id="KW-0597">Phosphoprotein</keyword>
<evidence type="ECO:0000256" key="7">
    <source>
        <dbReference type="ARBA" id="ARBA00022842"/>
    </source>
</evidence>
<keyword evidence="15" id="KW-1185">Reference proteome</keyword>
<dbReference type="NCBIfam" id="TIGR01494">
    <property type="entry name" value="ATPase_P-type"/>
    <property type="match status" value="2"/>
</dbReference>
<dbReference type="InterPro" id="IPR001757">
    <property type="entry name" value="P_typ_ATPase"/>
</dbReference>